<feature type="compositionally biased region" description="Polar residues" evidence="1">
    <location>
        <begin position="148"/>
        <end position="160"/>
    </location>
</feature>
<dbReference type="OrthoDB" id="2670943at2759"/>
<dbReference type="GeneID" id="64627210"/>
<dbReference type="EMBL" id="JABBWG010000029">
    <property type="protein sequence ID" value="KAG1811366.1"/>
    <property type="molecule type" value="Genomic_DNA"/>
</dbReference>
<dbReference type="AlphaFoldDB" id="A0A9P7E5U9"/>
<comment type="caution">
    <text evidence="2">The sequence shown here is derived from an EMBL/GenBank/DDBJ whole genome shotgun (WGS) entry which is preliminary data.</text>
</comment>
<evidence type="ECO:0000313" key="2">
    <source>
        <dbReference type="EMBL" id="KAG1811366.1"/>
    </source>
</evidence>
<dbReference type="RefSeq" id="XP_041189965.1">
    <property type="nucleotide sequence ID" value="XM_041333193.1"/>
</dbReference>
<proteinExistence type="predicted"/>
<gene>
    <name evidence="2" type="ORF">BJ212DRAFT_1301906</name>
</gene>
<sequence length="237" mass="26312">MTQQMADQFGATIYSPPPGYMDLYSVSPLLSLARWQWCKQQLIIAPTSASKQPSDLSLFCWSYPVMGMTAASGQNETQWASPLPPLNLIPPTPLKDIDNMALRGTLGGNTFTRVSSQQLDLSYYPSNAHTQEWFPEENTNLIDRKSSSQESLTGQRSSETNNKLKEGFVLIDRTFNDLSKSTMMLTNQVINTYLKSHGQEVHSINYWNLTTGGLENDKGKGKEIANVEVHGTPGMAV</sequence>
<accession>A0A9P7E5U9</accession>
<feature type="region of interest" description="Disordered" evidence="1">
    <location>
        <begin position="138"/>
        <end position="160"/>
    </location>
</feature>
<evidence type="ECO:0000256" key="1">
    <source>
        <dbReference type="SAM" id="MobiDB-lite"/>
    </source>
</evidence>
<protein>
    <submittedName>
        <fullName evidence="2">Uncharacterized protein</fullName>
    </submittedName>
</protein>
<dbReference type="Proteomes" id="UP000807769">
    <property type="component" value="Unassembled WGS sequence"/>
</dbReference>
<name>A0A9P7E5U9_9AGAM</name>
<reference evidence="2" key="1">
    <citation type="journal article" date="2020" name="New Phytol.">
        <title>Comparative genomics reveals dynamic genome evolution in host specialist ectomycorrhizal fungi.</title>
        <authorList>
            <person name="Lofgren L.A."/>
            <person name="Nguyen N.H."/>
            <person name="Vilgalys R."/>
            <person name="Ruytinx J."/>
            <person name="Liao H.L."/>
            <person name="Branco S."/>
            <person name="Kuo A."/>
            <person name="LaButti K."/>
            <person name="Lipzen A."/>
            <person name="Andreopoulos W."/>
            <person name="Pangilinan J."/>
            <person name="Riley R."/>
            <person name="Hundley H."/>
            <person name="Na H."/>
            <person name="Barry K."/>
            <person name="Grigoriev I.V."/>
            <person name="Stajich J.E."/>
            <person name="Kennedy P.G."/>
        </authorList>
    </citation>
    <scope>NUCLEOTIDE SEQUENCE</scope>
    <source>
        <strain evidence="2">MN1</strain>
    </source>
</reference>
<keyword evidence="3" id="KW-1185">Reference proteome</keyword>
<organism evidence="2 3">
    <name type="scientific">Suillus subaureus</name>
    <dbReference type="NCBI Taxonomy" id="48587"/>
    <lineage>
        <taxon>Eukaryota</taxon>
        <taxon>Fungi</taxon>
        <taxon>Dikarya</taxon>
        <taxon>Basidiomycota</taxon>
        <taxon>Agaricomycotina</taxon>
        <taxon>Agaricomycetes</taxon>
        <taxon>Agaricomycetidae</taxon>
        <taxon>Boletales</taxon>
        <taxon>Suillineae</taxon>
        <taxon>Suillaceae</taxon>
        <taxon>Suillus</taxon>
    </lineage>
</organism>
<evidence type="ECO:0000313" key="3">
    <source>
        <dbReference type="Proteomes" id="UP000807769"/>
    </source>
</evidence>